<dbReference type="RefSeq" id="WP_182582203.1">
    <property type="nucleotide sequence ID" value="NZ_JABVCQ010000004.1"/>
</dbReference>
<evidence type="ECO:0000313" key="8">
    <source>
        <dbReference type="EMBL" id="MBB1125091.1"/>
    </source>
</evidence>
<dbReference type="PANTHER" id="PTHR11078:SF3">
    <property type="entry name" value="ANTITERMINATION NUSB DOMAIN-CONTAINING PROTEIN"/>
    <property type="match status" value="1"/>
</dbReference>
<keyword evidence="3 6" id="KW-0694">RNA-binding</keyword>
<accession>A0A839H6D6</accession>
<sequence length="163" mass="18237">MAKPRTQARRYAVLALYQWHLMGETPVQIAQQFYDDPQWIAALEEELRDAPADHSECSNDKGGSAHPEYAVQLFDSLLRGVPEQIEAIDNALQPALDRSLKSIDPVERVILSIGVYELLFSPELPAAVVINEAVDLAKLFGAEQGHRYINGVLDRVARQMRKA</sequence>
<dbReference type="PANTHER" id="PTHR11078">
    <property type="entry name" value="N UTILIZATION SUBSTANCE PROTEIN B-RELATED"/>
    <property type="match status" value="1"/>
</dbReference>
<comment type="caution">
    <text evidence="8">The sequence shown here is derived from an EMBL/GenBank/DDBJ whole genome shotgun (WGS) entry which is preliminary data.</text>
</comment>
<evidence type="ECO:0000313" key="9">
    <source>
        <dbReference type="Proteomes" id="UP000548632"/>
    </source>
</evidence>
<name>A0A839H6D6_9GAMM</name>
<dbReference type="GO" id="GO:0005829">
    <property type="term" value="C:cytosol"/>
    <property type="evidence" value="ECO:0007669"/>
    <property type="project" value="TreeGrafter"/>
</dbReference>
<dbReference type="NCBIfam" id="TIGR01951">
    <property type="entry name" value="nusB"/>
    <property type="match status" value="1"/>
</dbReference>
<dbReference type="GO" id="GO:0003723">
    <property type="term" value="F:RNA binding"/>
    <property type="evidence" value="ECO:0007669"/>
    <property type="project" value="UniProtKB-UniRule"/>
</dbReference>
<keyword evidence="2 6" id="KW-0889">Transcription antitermination</keyword>
<evidence type="ECO:0000256" key="3">
    <source>
        <dbReference type="ARBA" id="ARBA00022884"/>
    </source>
</evidence>
<evidence type="ECO:0000256" key="1">
    <source>
        <dbReference type="ARBA" id="ARBA00005952"/>
    </source>
</evidence>
<keyword evidence="9" id="KW-1185">Reference proteome</keyword>
<dbReference type="GO" id="GO:0006353">
    <property type="term" value="P:DNA-templated transcription termination"/>
    <property type="evidence" value="ECO:0007669"/>
    <property type="project" value="UniProtKB-UniRule"/>
</dbReference>
<evidence type="ECO:0000256" key="6">
    <source>
        <dbReference type="HAMAP-Rule" id="MF_00073"/>
    </source>
</evidence>
<dbReference type="Gene3D" id="1.10.940.10">
    <property type="entry name" value="NusB-like"/>
    <property type="match status" value="1"/>
</dbReference>
<dbReference type="SUPFAM" id="SSF48013">
    <property type="entry name" value="NusB-like"/>
    <property type="match status" value="1"/>
</dbReference>
<organism evidence="8 9">
    <name type="scientific">Thiospirillum jenense</name>
    <dbReference type="NCBI Taxonomy" id="1653858"/>
    <lineage>
        <taxon>Bacteria</taxon>
        <taxon>Pseudomonadati</taxon>
        <taxon>Pseudomonadota</taxon>
        <taxon>Gammaproteobacteria</taxon>
        <taxon>Chromatiales</taxon>
        <taxon>Chromatiaceae</taxon>
        <taxon>Thiospirillum</taxon>
    </lineage>
</organism>
<proteinExistence type="inferred from homology"/>
<feature type="domain" description="NusB/RsmB/TIM44" evidence="7">
    <location>
        <begin position="7"/>
        <end position="158"/>
    </location>
</feature>
<dbReference type="Pfam" id="PF01029">
    <property type="entry name" value="NusB"/>
    <property type="match status" value="1"/>
</dbReference>
<keyword evidence="4 6" id="KW-0805">Transcription regulation</keyword>
<evidence type="ECO:0000259" key="7">
    <source>
        <dbReference type="Pfam" id="PF01029"/>
    </source>
</evidence>
<dbReference type="HAMAP" id="MF_00073">
    <property type="entry name" value="NusB"/>
    <property type="match status" value="1"/>
</dbReference>
<comment type="function">
    <text evidence="6">Involved in transcription antitermination. Required for transcription of ribosomal RNA (rRNA) genes. Binds specifically to the boxA antiterminator sequence of the ribosomal RNA (rrn) operons.</text>
</comment>
<comment type="similarity">
    <text evidence="1 6">Belongs to the NusB family.</text>
</comment>
<dbReference type="InterPro" id="IPR006027">
    <property type="entry name" value="NusB_RsmB_TIM44"/>
</dbReference>
<dbReference type="Proteomes" id="UP000548632">
    <property type="component" value="Unassembled WGS sequence"/>
</dbReference>
<dbReference type="InterPro" id="IPR035926">
    <property type="entry name" value="NusB-like_sf"/>
</dbReference>
<evidence type="ECO:0000256" key="2">
    <source>
        <dbReference type="ARBA" id="ARBA00022814"/>
    </source>
</evidence>
<gene>
    <name evidence="6 8" type="primary">nusB</name>
    <name evidence="8" type="ORF">HUK38_02460</name>
</gene>
<protein>
    <recommendedName>
        <fullName evidence="6">Transcription antitermination protein NusB</fullName>
    </recommendedName>
    <alternativeName>
        <fullName evidence="6">Antitermination factor NusB</fullName>
    </alternativeName>
</protein>
<keyword evidence="5 6" id="KW-0804">Transcription</keyword>
<reference evidence="8 9" key="1">
    <citation type="journal article" date="2020" name="Arch. Microbiol.">
        <title>The genome sequence of the giant phototrophic gammaproteobacterium Thiospirillum jenense gives insight into its physiological properties and phylogenetic relationships.</title>
        <authorList>
            <person name="Imhoff J.F."/>
            <person name="Meyer T.E."/>
            <person name="Kyndt J.A."/>
        </authorList>
    </citation>
    <scope>NUCLEOTIDE SEQUENCE [LARGE SCALE GENOMIC DNA]</scope>
    <source>
        <strain evidence="8 9">DSM 216</strain>
    </source>
</reference>
<dbReference type="GO" id="GO:0031564">
    <property type="term" value="P:transcription antitermination"/>
    <property type="evidence" value="ECO:0007669"/>
    <property type="project" value="UniProtKB-KW"/>
</dbReference>
<dbReference type="EMBL" id="JABVCQ010000004">
    <property type="protein sequence ID" value="MBB1125091.1"/>
    <property type="molecule type" value="Genomic_DNA"/>
</dbReference>
<evidence type="ECO:0000256" key="5">
    <source>
        <dbReference type="ARBA" id="ARBA00023163"/>
    </source>
</evidence>
<evidence type="ECO:0000256" key="4">
    <source>
        <dbReference type="ARBA" id="ARBA00023015"/>
    </source>
</evidence>
<dbReference type="AlphaFoldDB" id="A0A839H6D6"/>
<dbReference type="InterPro" id="IPR011605">
    <property type="entry name" value="NusB_fam"/>
</dbReference>